<dbReference type="Gene3D" id="3.40.50.2000">
    <property type="entry name" value="Glycogen Phosphorylase B"/>
    <property type="match status" value="1"/>
</dbReference>
<dbReference type="GO" id="GO:0016020">
    <property type="term" value="C:membrane"/>
    <property type="evidence" value="ECO:0007669"/>
    <property type="project" value="UniProtKB-SubCell"/>
</dbReference>
<dbReference type="InterPro" id="IPR050519">
    <property type="entry name" value="Glycosyltransf_28_UgtP"/>
</dbReference>
<keyword evidence="4" id="KW-0808">Transferase</keyword>
<dbReference type="EMBL" id="DVOL01000107">
    <property type="protein sequence ID" value="HIV11480.1"/>
    <property type="molecule type" value="Genomic_DNA"/>
</dbReference>
<gene>
    <name evidence="7" type="ORF">IAD28_07325</name>
</gene>
<dbReference type="AlphaFoldDB" id="A0A9D1NSY7"/>
<evidence type="ECO:0000256" key="2">
    <source>
        <dbReference type="ARBA" id="ARBA00006962"/>
    </source>
</evidence>
<dbReference type="GO" id="GO:0016758">
    <property type="term" value="F:hexosyltransferase activity"/>
    <property type="evidence" value="ECO:0007669"/>
    <property type="project" value="InterPro"/>
</dbReference>
<dbReference type="Pfam" id="PF04101">
    <property type="entry name" value="Glyco_tran_28_C"/>
    <property type="match status" value="1"/>
</dbReference>
<evidence type="ECO:0000256" key="4">
    <source>
        <dbReference type="ARBA" id="ARBA00022679"/>
    </source>
</evidence>
<dbReference type="Pfam" id="PF06925">
    <property type="entry name" value="MGDG_synth"/>
    <property type="match status" value="1"/>
</dbReference>
<sequence length="401" mass="44333">MQTTANIATNKVTADALDKSVPLGGVKTVILTCNTGQGHNTAASAVSKAYSERGLCCDTVDALSFISGKASEIIGSWHSKIYRNMPKVFDAGYRICENHPKLFEEGSLIREFLISGSKRLFSYLSEGGYDCVICPHVFSALMMTHIRKKLPESGFRTCFITTDYTFAPITRELDVDLYLLPDPQLADIYSANGVSPEKIKVICGIPVRSEFYSCLAKDTAKRLVGVKDGFDHVLMMFGSMGAGPLQKLTEELDSVLPEKTRLTVVCGTNKKAMRLLLKEYQDGGRIDINICGFVDNISLLMDSSDLYITKPGGLSISEARIKRLPMLLVNTVSGCEQDNFEFFLEKGAAVSSDNREELAPLCRELLLDKPRLKRMSEVFDNRYVSARQVVDIMTGVPEHTE</sequence>
<comment type="caution">
    <text evidence="7">The sequence shown here is derived from an EMBL/GenBank/DDBJ whole genome shotgun (WGS) entry which is preliminary data.</text>
</comment>
<keyword evidence="3" id="KW-0328">Glycosyltransferase</keyword>
<evidence type="ECO:0000259" key="6">
    <source>
        <dbReference type="Pfam" id="PF06925"/>
    </source>
</evidence>
<dbReference type="Proteomes" id="UP000823960">
    <property type="component" value="Unassembled WGS sequence"/>
</dbReference>
<protein>
    <submittedName>
        <fullName evidence="7">Polysaccharide biosynthesis protein</fullName>
    </submittedName>
</protein>
<dbReference type="InterPro" id="IPR009695">
    <property type="entry name" value="Diacylglyc_glucosyltr_N"/>
</dbReference>
<dbReference type="GO" id="GO:0009247">
    <property type="term" value="P:glycolipid biosynthetic process"/>
    <property type="evidence" value="ECO:0007669"/>
    <property type="project" value="InterPro"/>
</dbReference>
<evidence type="ECO:0000313" key="8">
    <source>
        <dbReference type="Proteomes" id="UP000823960"/>
    </source>
</evidence>
<evidence type="ECO:0000259" key="5">
    <source>
        <dbReference type="Pfam" id="PF04101"/>
    </source>
</evidence>
<dbReference type="SUPFAM" id="SSF53756">
    <property type="entry name" value="UDP-Glycosyltransferase/glycogen phosphorylase"/>
    <property type="match status" value="1"/>
</dbReference>
<name>A0A9D1NSY7_9FIRM</name>
<comment type="similarity">
    <text evidence="2">Belongs to the glycosyltransferase 28 family.</text>
</comment>
<feature type="domain" description="Glycosyl transferase family 28 C-terminal" evidence="5">
    <location>
        <begin position="233"/>
        <end position="377"/>
    </location>
</feature>
<feature type="domain" description="Diacylglycerol glucosyltransferase N-terminal" evidence="6">
    <location>
        <begin position="39"/>
        <end position="207"/>
    </location>
</feature>
<evidence type="ECO:0000256" key="1">
    <source>
        <dbReference type="ARBA" id="ARBA00004370"/>
    </source>
</evidence>
<evidence type="ECO:0000313" key="7">
    <source>
        <dbReference type="EMBL" id="HIV11480.1"/>
    </source>
</evidence>
<dbReference type="InterPro" id="IPR007235">
    <property type="entry name" value="Glyco_trans_28_C"/>
</dbReference>
<dbReference type="PANTHER" id="PTHR43025">
    <property type="entry name" value="MONOGALACTOSYLDIACYLGLYCEROL SYNTHASE"/>
    <property type="match status" value="1"/>
</dbReference>
<comment type="subcellular location">
    <subcellularLocation>
        <location evidence="1">Membrane</location>
    </subcellularLocation>
</comment>
<reference evidence="7" key="2">
    <citation type="journal article" date="2021" name="PeerJ">
        <title>Extensive microbial diversity within the chicken gut microbiome revealed by metagenomics and culture.</title>
        <authorList>
            <person name="Gilroy R."/>
            <person name="Ravi A."/>
            <person name="Getino M."/>
            <person name="Pursley I."/>
            <person name="Horton D.L."/>
            <person name="Alikhan N.F."/>
            <person name="Baker D."/>
            <person name="Gharbi K."/>
            <person name="Hall N."/>
            <person name="Watson M."/>
            <person name="Adriaenssens E.M."/>
            <person name="Foster-Nyarko E."/>
            <person name="Jarju S."/>
            <person name="Secka A."/>
            <person name="Antonio M."/>
            <person name="Oren A."/>
            <person name="Chaudhuri R.R."/>
            <person name="La Ragione R."/>
            <person name="Hildebrand F."/>
            <person name="Pallen M.J."/>
        </authorList>
    </citation>
    <scope>NUCLEOTIDE SEQUENCE</scope>
    <source>
        <strain evidence="7">1370</strain>
    </source>
</reference>
<accession>A0A9D1NSY7</accession>
<evidence type="ECO:0000256" key="3">
    <source>
        <dbReference type="ARBA" id="ARBA00022676"/>
    </source>
</evidence>
<dbReference type="PANTHER" id="PTHR43025:SF3">
    <property type="entry name" value="MONOGALACTOSYLDIACYLGLYCEROL SYNTHASE 1, CHLOROPLASTIC"/>
    <property type="match status" value="1"/>
</dbReference>
<proteinExistence type="inferred from homology"/>
<organism evidence="7 8">
    <name type="scientific">Candidatus Faeciplasma avium</name>
    <dbReference type="NCBI Taxonomy" id="2840798"/>
    <lineage>
        <taxon>Bacteria</taxon>
        <taxon>Bacillati</taxon>
        <taxon>Bacillota</taxon>
        <taxon>Clostridia</taxon>
        <taxon>Eubacteriales</taxon>
        <taxon>Oscillospiraceae</taxon>
        <taxon>Oscillospiraceae incertae sedis</taxon>
        <taxon>Candidatus Faeciplasma</taxon>
    </lineage>
</organism>
<reference evidence="7" key="1">
    <citation type="submission" date="2020-10" db="EMBL/GenBank/DDBJ databases">
        <authorList>
            <person name="Gilroy R."/>
        </authorList>
    </citation>
    <scope>NUCLEOTIDE SEQUENCE</scope>
    <source>
        <strain evidence="7">1370</strain>
    </source>
</reference>